<reference evidence="1 2" key="1">
    <citation type="journal article" date="2016" name="Front. Microbiol.">
        <title>Genomic Resource of Rice Seed Associated Bacteria.</title>
        <authorList>
            <person name="Midha S."/>
            <person name="Bansal K."/>
            <person name="Sharma S."/>
            <person name="Kumar N."/>
            <person name="Patil P.P."/>
            <person name="Chaudhry V."/>
            <person name="Patil P.B."/>
        </authorList>
    </citation>
    <scope>NUCLEOTIDE SEQUENCE [LARGE SCALE GENOMIC DNA]</scope>
    <source>
        <strain evidence="1 2">NS96</strain>
    </source>
</reference>
<comment type="caution">
    <text evidence="1">The sequence shown here is derived from an EMBL/GenBank/DDBJ whole genome shotgun (WGS) entry which is preliminary data.</text>
</comment>
<name>A0AAJ0LM14_9PSED</name>
<proteinExistence type="predicted"/>
<accession>A0AAJ0LM14</accession>
<organism evidence="1 2">
    <name type="scientific">Pseudomonas parafulva</name>
    <dbReference type="NCBI Taxonomy" id="157782"/>
    <lineage>
        <taxon>Bacteria</taxon>
        <taxon>Pseudomonadati</taxon>
        <taxon>Pseudomonadota</taxon>
        <taxon>Gammaproteobacteria</taxon>
        <taxon>Pseudomonadales</taxon>
        <taxon>Pseudomonadaceae</taxon>
        <taxon>Pseudomonas</taxon>
    </lineage>
</organism>
<sequence>MKRYRRRVLKSQEGKRYAYIDQKQALRSYVRRKEVHLSFAQAAVERAKAGMQAAKQALESGILVDSSDHLRTPCEFFEGWVET</sequence>
<evidence type="ECO:0000313" key="2">
    <source>
        <dbReference type="Proteomes" id="UP000071644"/>
    </source>
</evidence>
<evidence type="ECO:0000313" key="1">
    <source>
        <dbReference type="EMBL" id="KTT19100.1"/>
    </source>
</evidence>
<dbReference type="Proteomes" id="UP000071644">
    <property type="component" value="Unassembled WGS sequence"/>
</dbReference>
<protein>
    <submittedName>
        <fullName evidence="1">Uncharacterized protein</fullName>
    </submittedName>
</protein>
<dbReference type="EMBL" id="LDSN01000012">
    <property type="protein sequence ID" value="KTT19100.1"/>
    <property type="molecule type" value="Genomic_DNA"/>
</dbReference>
<dbReference type="AlphaFoldDB" id="A0AAJ0LM14"/>
<gene>
    <name evidence="1" type="ORF">NS96R_05965</name>
</gene>